<dbReference type="RefSeq" id="XP_020100457.1">
    <property type="nucleotide sequence ID" value="XM_020244868.1"/>
</dbReference>
<evidence type="ECO:0000256" key="7">
    <source>
        <dbReference type="ARBA" id="ARBA00022806"/>
    </source>
</evidence>
<dbReference type="Proteomes" id="UP000515123">
    <property type="component" value="Linkage group 12"/>
</dbReference>
<feature type="domain" description="Helicase MOV-10-like beta-barrel" evidence="14">
    <location>
        <begin position="268"/>
        <end position="353"/>
    </location>
</feature>
<dbReference type="InterPro" id="IPR049080">
    <property type="entry name" value="MOV-10-like_beta-barrel"/>
</dbReference>
<comment type="subcellular location">
    <subcellularLocation>
        <location evidence="1">Cytoplasm</location>
    </subcellularLocation>
</comment>
<dbReference type="CDD" id="cd18808">
    <property type="entry name" value="SF1_C_Upf1"/>
    <property type="match status" value="1"/>
</dbReference>
<sequence length="950" mass="107917">MGTMFQNDWDEEYSTIGEKPEIGFLDYEDDKSLHSFDPFEEGPIIITLPFPFINGKPQSALIGETAADAIDIKNTTDEPIDLWSVRIFSSNPEDSYLLSVMKPPLRDSDEVAKRAFVGSTCLEDRTVQPGQTLKIWLSCKPRDIGLHTSVVHFDLGNEKIERVAFLLAEDSVSQALFSNKPYSRAQPSRKKFECNQYVPGARPTQQHAMGFKYKLPRYAIPLDIREIVESKQIPDALDEELNFDNYAKIFSTLIVMEEIHLEEAMRAYDMEYVTMKRRGNQFLSLVVPGLAERRPSLVYGDYILAQLATDDPLADNRTYQGYIHRVEADEIFLRFDQAFHLSRQNEDLYNVSFTYNRLNMRRLYQAIDAAANLGPELLFPSQSSFKRVIKRSPFTPLNPNLNKEQANSVGMILGCKGSPPYLIHGPPGTGKTITLVEAILQLYTSRKKARILVCASSNSAADHVLEKILEMDNVRVRENEIFRLNATSRPYEDVKPDFLRFCFFDDMVFRCPPVNALLQYRIVISTYMSASLLYAEGIRRGHFSHIFLDEAGQASEPETMVPLSHLCVRQTVIVLAGDPMQLGPVIYSKNAEKYGLGRSYLERLFECEHYLNGDENYVTKLVRNYRCHPAILELPSKLFYEGELIACKDENESSIYDSLELPNKLFPVLFIGIQGCDEREGNNPSWFNRIEASKVVEIIRKVMRNPDFGESDIGVIAPYRQQVLKLKKALESLEMPDLKVGSVEQFQGQEREIIIISTVRSTVKHNDFDRVHNLGFLSNPRRFNVAITRAKTLLIIVGNPHIITQDWHWDKLLRNCAENGSYQGCPLPPPEMHNFHDANLGAYNEEKRESNDEDINNEVECNEDMPNPPSNESESSELPTNEGQWADSSSNQCSNLVRWSDLSEIQATGWGNDNEPCESSSNCVGTTSDDSTKVIGWSDLSRIPASGWDD</sequence>
<dbReference type="GO" id="GO:0016787">
    <property type="term" value="F:hydrolase activity"/>
    <property type="evidence" value="ECO:0007669"/>
    <property type="project" value="UniProtKB-KW"/>
</dbReference>
<keyword evidence="8" id="KW-0067">ATP-binding</keyword>
<dbReference type="Gene3D" id="3.40.50.300">
    <property type="entry name" value="P-loop containing nucleotide triphosphate hydrolases"/>
    <property type="match status" value="2"/>
</dbReference>
<name>A0A6P5FXU1_ANACO</name>
<evidence type="ECO:0000313" key="15">
    <source>
        <dbReference type="Proteomes" id="UP000515123"/>
    </source>
</evidence>
<dbReference type="FunFam" id="3.40.50.300:FF:001199">
    <property type="entry name" value="Probable RNA helicase SDE3"/>
    <property type="match status" value="1"/>
</dbReference>
<evidence type="ECO:0000313" key="16">
    <source>
        <dbReference type="RefSeq" id="XP_020100457.1"/>
    </source>
</evidence>
<evidence type="ECO:0000256" key="2">
    <source>
        <dbReference type="ARBA" id="ARBA00005601"/>
    </source>
</evidence>
<dbReference type="GO" id="GO:0005737">
    <property type="term" value="C:cytoplasm"/>
    <property type="evidence" value="ECO:0007669"/>
    <property type="project" value="UniProtKB-SubCell"/>
</dbReference>
<keyword evidence="6" id="KW-0378">Hydrolase</keyword>
<dbReference type="GO" id="GO:0005524">
    <property type="term" value="F:ATP binding"/>
    <property type="evidence" value="ECO:0007669"/>
    <property type="project" value="UniProtKB-KW"/>
</dbReference>
<accession>A0A6P5FXU1</accession>
<dbReference type="FunFam" id="3.40.50.300:FF:001468">
    <property type="entry name" value="Probable RNA helicase SDE3"/>
    <property type="match status" value="1"/>
</dbReference>
<dbReference type="AlphaFoldDB" id="A0A6P5FXU1"/>
<reference evidence="16" key="2">
    <citation type="submission" date="2025-08" db="UniProtKB">
        <authorList>
            <consortium name="RefSeq"/>
        </authorList>
    </citation>
    <scope>IDENTIFICATION</scope>
    <source>
        <tissue evidence="16">Leaf</tissue>
    </source>
</reference>
<dbReference type="SUPFAM" id="SSF52540">
    <property type="entry name" value="P-loop containing nucleoside triphosphate hydrolases"/>
    <property type="match status" value="1"/>
</dbReference>
<dbReference type="Pfam" id="PF21634">
    <property type="entry name" value="MOV-10_beta-barrel"/>
    <property type="match status" value="1"/>
</dbReference>
<dbReference type="FunFam" id="3.40.50.300:FF:001295">
    <property type="entry name" value="Probable RNA helicase SDE3"/>
    <property type="match status" value="1"/>
</dbReference>
<dbReference type="GO" id="GO:0009616">
    <property type="term" value="P:RNAi-mediated antiviral immune response"/>
    <property type="evidence" value="ECO:0007669"/>
    <property type="project" value="EnsemblPlants"/>
</dbReference>
<evidence type="ECO:0000256" key="6">
    <source>
        <dbReference type="ARBA" id="ARBA00022801"/>
    </source>
</evidence>
<evidence type="ECO:0000256" key="5">
    <source>
        <dbReference type="ARBA" id="ARBA00022741"/>
    </source>
</evidence>
<evidence type="ECO:0000256" key="10">
    <source>
        <dbReference type="ARBA" id="ARBA00047984"/>
    </source>
</evidence>
<organism evidence="15 16">
    <name type="scientific">Ananas comosus</name>
    <name type="common">Pineapple</name>
    <name type="synonym">Ananas ananas</name>
    <dbReference type="NCBI Taxonomy" id="4615"/>
    <lineage>
        <taxon>Eukaryota</taxon>
        <taxon>Viridiplantae</taxon>
        <taxon>Streptophyta</taxon>
        <taxon>Embryophyta</taxon>
        <taxon>Tracheophyta</taxon>
        <taxon>Spermatophyta</taxon>
        <taxon>Magnoliopsida</taxon>
        <taxon>Liliopsida</taxon>
        <taxon>Poales</taxon>
        <taxon>Bromeliaceae</taxon>
        <taxon>Bromelioideae</taxon>
        <taxon>Ananas</taxon>
    </lineage>
</organism>
<dbReference type="OrthoDB" id="6513042at2759"/>
<dbReference type="InterPro" id="IPR026122">
    <property type="entry name" value="MOV-10/SDE3_DEXXQ/H-box"/>
</dbReference>
<keyword evidence="15" id="KW-1185">Reference proteome</keyword>
<protein>
    <recommendedName>
        <fullName evidence="3">RNA helicase</fullName>
        <ecNumber evidence="3">3.6.4.13</ecNumber>
    </recommendedName>
</protein>
<evidence type="ECO:0000256" key="4">
    <source>
        <dbReference type="ARBA" id="ARBA00022490"/>
    </source>
</evidence>
<dbReference type="InterPro" id="IPR047187">
    <property type="entry name" value="SF1_C_Upf1"/>
</dbReference>
<evidence type="ECO:0000256" key="8">
    <source>
        <dbReference type="ARBA" id="ARBA00022840"/>
    </source>
</evidence>
<evidence type="ECO:0000259" key="13">
    <source>
        <dbReference type="Pfam" id="PF13087"/>
    </source>
</evidence>
<dbReference type="GO" id="GO:0032574">
    <property type="term" value="F:5'-3' RNA helicase activity"/>
    <property type="evidence" value="ECO:0007669"/>
    <property type="project" value="InterPro"/>
</dbReference>
<dbReference type="Pfam" id="PF13087">
    <property type="entry name" value="AAA_12"/>
    <property type="match status" value="1"/>
</dbReference>
<feature type="domain" description="DNA2/NAM7 helicase helicase" evidence="12">
    <location>
        <begin position="400"/>
        <end position="494"/>
    </location>
</feature>
<feature type="domain" description="DNA2/NAM7 helicase helicase" evidence="12">
    <location>
        <begin position="516"/>
        <end position="589"/>
    </location>
</feature>
<dbReference type="EC" id="3.6.4.13" evidence="3"/>
<evidence type="ECO:0000259" key="14">
    <source>
        <dbReference type="Pfam" id="PF21634"/>
    </source>
</evidence>
<dbReference type="GeneID" id="109718576"/>
<evidence type="ECO:0000256" key="11">
    <source>
        <dbReference type="SAM" id="MobiDB-lite"/>
    </source>
</evidence>
<dbReference type="CDD" id="cd18038">
    <property type="entry name" value="DEXXQc_Helz-like"/>
    <property type="match status" value="1"/>
</dbReference>
<comment type="catalytic activity">
    <reaction evidence="10">
        <text>ATP + H2O = ADP + phosphate + H(+)</text>
        <dbReference type="Rhea" id="RHEA:13065"/>
        <dbReference type="ChEBI" id="CHEBI:15377"/>
        <dbReference type="ChEBI" id="CHEBI:15378"/>
        <dbReference type="ChEBI" id="CHEBI:30616"/>
        <dbReference type="ChEBI" id="CHEBI:43474"/>
        <dbReference type="ChEBI" id="CHEBI:456216"/>
        <dbReference type="EC" id="3.6.4.13"/>
    </reaction>
</comment>
<feature type="region of interest" description="Disordered" evidence="11">
    <location>
        <begin position="907"/>
        <end position="933"/>
    </location>
</feature>
<evidence type="ECO:0000259" key="12">
    <source>
        <dbReference type="Pfam" id="PF13086"/>
    </source>
</evidence>
<comment type="similarity">
    <text evidence="2">Belongs to the DNA2/NAM7 helicase family. SDE3 subfamily.</text>
</comment>
<evidence type="ECO:0000256" key="3">
    <source>
        <dbReference type="ARBA" id="ARBA00012552"/>
    </source>
</evidence>
<evidence type="ECO:0000256" key="9">
    <source>
        <dbReference type="ARBA" id="ARBA00023158"/>
    </source>
</evidence>
<dbReference type="Gramene" id="Aco000226.1.mrna1">
    <property type="protein sequence ID" value="Aco000226.1.mrna1"/>
    <property type="gene ID" value="Aco000226.1.path1"/>
</dbReference>
<dbReference type="InterPro" id="IPR027417">
    <property type="entry name" value="P-loop_NTPase"/>
</dbReference>
<keyword evidence="9" id="KW-0943">RNA-mediated gene silencing</keyword>
<proteinExistence type="inferred from homology"/>
<keyword evidence="4" id="KW-0963">Cytoplasm</keyword>
<dbReference type="Pfam" id="PF13086">
    <property type="entry name" value="AAA_11"/>
    <property type="match status" value="2"/>
</dbReference>
<dbReference type="PANTHER" id="PTHR45418:SF1">
    <property type="entry name" value="CANCER_TESTIS ANTIGEN 55"/>
    <property type="match status" value="1"/>
</dbReference>
<feature type="domain" description="DNA2/NAM7 helicase-like C-terminal" evidence="13">
    <location>
        <begin position="597"/>
        <end position="800"/>
    </location>
</feature>
<reference evidence="15" key="1">
    <citation type="journal article" date="2015" name="Nat. Genet.">
        <title>The pineapple genome and the evolution of CAM photosynthesis.</title>
        <authorList>
            <person name="Ming R."/>
            <person name="VanBuren R."/>
            <person name="Wai C.M."/>
            <person name="Tang H."/>
            <person name="Schatz M.C."/>
            <person name="Bowers J.E."/>
            <person name="Lyons E."/>
            <person name="Wang M.L."/>
            <person name="Chen J."/>
            <person name="Biggers E."/>
            <person name="Zhang J."/>
            <person name="Huang L."/>
            <person name="Zhang L."/>
            <person name="Miao W."/>
            <person name="Zhang J."/>
            <person name="Ye Z."/>
            <person name="Miao C."/>
            <person name="Lin Z."/>
            <person name="Wang H."/>
            <person name="Zhou H."/>
            <person name="Yim W.C."/>
            <person name="Priest H.D."/>
            <person name="Zheng C."/>
            <person name="Woodhouse M."/>
            <person name="Edger P.P."/>
            <person name="Guyot R."/>
            <person name="Guo H.B."/>
            <person name="Guo H."/>
            <person name="Zheng G."/>
            <person name="Singh R."/>
            <person name="Sharma A."/>
            <person name="Min X."/>
            <person name="Zheng Y."/>
            <person name="Lee H."/>
            <person name="Gurtowski J."/>
            <person name="Sedlazeck F.J."/>
            <person name="Harkess A."/>
            <person name="McKain M.R."/>
            <person name="Liao Z."/>
            <person name="Fang J."/>
            <person name="Liu J."/>
            <person name="Zhang X."/>
            <person name="Zhang Q."/>
            <person name="Hu W."/>
            <person name="Qin Y."/>
            <person name="Wang K."/>
            <person name="Chen L.Y."/>
            <person name="Shirley N."/>
            <person name="Lin Y.R."/>
            <person name="Liu L.Y."/>
            <person name="Hernandez A.G."/>
            <person name="Wright C.L."/>
            <person name="Bulone V."/>
            <person name="Tuskan G.A."/>
            <person name="Heath K."/>
            <person name="Zee F."/>
            <person name="Moore P.H."/>
            <person name="Sunkar R."/>
            <person name="Leebens-Mack J.H."/>
            <person name="Mockler T."/>
            <person name="Bennetzen J.L."/>
            <person name="Freeling M."/>
            <person name="Sankoff D."/>
            <person name="Paterson A.H."/>
            <person name="Zhu X."/>
            <person name="Yang X."/>
            <person name="Smith J.A."/>
            <person name="Cushman J.C."/>
            <person name="Paull R.E."/>
            <person name="Yu Q."/>
        </authorList>
    </citation>
    <scope>NUCLEOTIDE SEQUENCE [LARGE SCALE GENOMIC DNA]</scope>
    <source>
        <strain evidence="15">cv. F153</strain>
    </source>
</reference>
<keyword evidence="7 16" id="KW-0347">Helicase</keyword>
<feature type="compositionally biased region" description="Low complexity" evidence="11">
    <location>
        <begin position="870"/>
        <end position="882"/>
    </location>
</feature>
<feature type="compositionally biased region" description="Polar residues" evidence="11">
    <location>
        <begin position="907"/>
        <end position="929"/>
    </location>
</feature>
<dbReference type="InterPro" id="IPR041679">
    <property type="entry name" value="DNA2/NAM7-like_C"/>
</dbReference>
<feature type="region of interest" description="Disordered" evidence="11">
    <location>
        <begin position="858"/>
        <end position="890"/>
    </location>
</feature>
<keyword evidence="5" id="KW-0547">Nucleotide-binding</keyword>
<dbReference type="InterPro" id="IPR041677">
    <property type="entry name" value="DNA2/NAM7_AAA_11"/>
</dbReference>
<dbReference type="PANTHER" id="PTHR45418">
    <property type="entry name" value="CANCER/TESTIS ANTIGEN 55"/>
    <property type="match status" value="1"/>
</dbReference>
<evidence type="ECO:0000256" key="1">
    <source>
        <dbReference type="ARBA" id="ARBA00004496"/>
    </source>
</evidence>
<gene>
    <name evidence="16" type="primary">LOC109718576</name>
</gene>
<dbReference type="GO" id="GO:0003723">
    <property type="term" value="F:RNA binding"/>
    <property type="evidence" value="ECO:0007669"/>
    <property type="project" value="InterPro"/>
</dbReference>